<keyword evidence="2" id="KW-1185">Reference proteome</keyword>
<sequence>MSINTFVEPLPFSLIENGLAGDKTQFLFKTWRENEGIIVQDSRMTQLSPYLLMTLPTAEPGDVPPLTFVGKHSTFRRFFPQALDPETPRPPTSFLPSVYRQGVADAYQIAMEGEPWFDIQRTGNKLGEGVPDMTLQRLLVKFRTSAGFTRIFCLMTLLEVHSRSYQSDRTHRQLCSQQKSDWHPAYQAVAQPSSVHESVHG</sequence>
<evidence type="ECO:0000313" key="1">
    <source>
        <dbReference type="EMBL" id="CTQ43260.1"/>
    </source>
</evidence>
<dbReference type="EMBL" id="CXST01000001">
    <property type="protein sequence ID" value="CTQ43260.1"/>
    <property type="molecule type" value="Genomic_DNA"/>
</dbReference>
<accession>A0A0M6Y371</accession>
<reference evidence="2" key="1">
    <citation type="submission" date="2015-07" db="EMBL/GenBank/DDBJ databases">
        <authorList>
            <person name="Rodrigo-Torres Lidia"/>
            <person name="Arahal R.David."/>
        </authorList>
    </citation>
    <scope>NUCLEOTIDE SEQUENCE [LARGE SCALE GENOMIC DNA]</scope>
    <source>
        <strain evidence="2">CECT 4801</strain>
    </source>
</reference>
<protein>
    <submittedName>
        <fullName evidence="1">Uncharacterized protein</fullName>
    </submittedName>
</protein>
<proteinExistence type="predicted"/>
<gene>
    <name evidence="1" type="ORF">LAL4801_01696</name>
</gene>
<dbReference type="Proteomes" id="UP000048926">
    <property type="component" value="Unassembled WGS sequence"/>
</dbReference>
<organism evidence="1 2">
    <name type="scientific">Roseibium aggregatum</name>
    <dbReference type="NCBI Taxonomy" id="187304"/>
    <lineage>
        <taxon>Bacteria</taxon>
        <taxon>Pseudomonadati</taxon>
        <taxon>Pseudomonadota</taxon>
        <taxon>Alphaproteobacteria</taxon>
        <taxon>Hyphomicrobiales</taxon>
        <taxon>Stappiaceae</taxon>
        <taxon>Roseibium</taxon>
    </lineage>
</organism>
<name>A0A0M6Y371_9HYPH</name>
<dbReference type="AlphaFoldDB" id="A0A0M6Y371"/>
<evidence type="ECO:0000313" key="2">
    <source>
        <dbReference type="Proteomes" id="UP000048926"/>
    </source>
</evidence>